<evidence type="ECO:0000259" key="7">
    <source>
        <dbReference type="Pfam" id="PF00441"/>
    </source>
</evidence>
<sequence>MNRTDAERAALRDEIRTWLAEHVPRDWRARMQGASREDYVAFQKTWFAALRERGWAAPHWPVEDGGAGFDVRDQAAFYAELAHVDAPRLSLYFVALNHVAASLRYAGTEEQRHRFLPAILDGQVWCQGFSEPEAGSDLVSLRTRAVRRGDEYVVNGHKIWSSRADSADWCLLLARTDPDAKPRNGLTYLLMDMTSPGITVRPIRQSSGSDEFCEMFLEDVVIPAENRLGPENEGWAVAGATLSTERGATMVELAERLAVQFDDLVALARRATDDDGNPVCVDSTVRQQVAACDARVAAVRRLAAEVLERAALGAELGAESSVIKLVYADALRQVTRLGTMLEGMATLRYAAPIAGAAWDAGSWLLDYMGSWAWSIAGGTNEIQRSIVGERILGLPREPAAR</sequence>
<evidence type="ECO:0000256" key="5">
    <source>
        <dbReference type="ARBA" id="ARBA00023002"/>
    </source>
</evidence>
<proteinExistence type="inferred from homology"/>
<keyword evidence="3 6" id="KW-0285">Flavoprotein</keyword>
<dbReference type="InterPro" id="IPR009075">
    <property type="entry name" value="AcylCo_DH/oxidase_C"/>
</dbReference>
<evidence type="ECO:0000256" key="1">
    <source>
        <dbReference type="ARBA" id="ARBA00001974"/>
    </source>
</evidence>
<dbReference type="PANTHER" id="PTHR43292:SF3">
    <property type="entry name" value="ACYL-COA DEHYDROGENASE FADE29"/>
    <property type="match status" value="1"/>
</dbReference>
<organism evidence="10 11">
    <name type="scientific">[Mycobacterium] vasticus</name>
    <dbReference type="NCBI Taxonomy" id="2875777"/>
    <lineage>
        <taxon>Bacteria</taxon>
        <taxon>Bacillati</taxon>
        <taxon>Actinomycetota</taxon>
        <taxon>Actinomycetes</taxon>
        <taxon>Mycobacteriales</taxon>
        <taxon>Mycobacteriaceae</taxon>
        <taxon>Mycolicibacter</taxon>
    </lineage>
</organism>
<dbReference type="InterPro" id="IPR046373">
    <property type="entry name" value="Acyl-CoA_Oxase/DH_mid-dom_sf"/>
</dbReference>
<dbReference type="Proteomes" id="UP001299283">
    <property type="component" value="Unassembled WGS sequence"/>
</dbReference>
<dbReference type="Gene3D" id="1.10.540.10">
    <property type="entry name" value="Acyl-CoA dehydrogenase/oxidase, N-terminal domain"/>
    <property type="match status" value="1"/>
</dbReference>
<evidence type="ECO:0000256" key="4">
    <source>
        <dbReference type="ARBA" id="ARBA00022827"/>
    </source>
</evidence>
<name>A0ABU5YYR4_9MYCO</name>
<evidence type="ECO:0000256" key="2">
    <source>
        <dbReference type="ARBA" id="ARBA00009347"/>
    </source>
</evidence>
<dbReference type="RefSeq" id="WP_225398650.1">
    <property type="nucleotide sequence ID" value="NZ_JAYJJQ010000012.1"/>
</dbReference>
<comment type="similarity">
    <text evidence="2 6">Belongs to the acyl-CoA dehydrogenase family.</text>
</comment>
<evidence type="ECO:0000313" key="11">
    <source>
        <dbReference type="Proteomes" id="UP001299283"/>
    </source>
</evidence>
<keyword evidence="11" id="KW-1185">Reference proteome</keyword>
<feature type="domain" description="Acyl-CoA dehydrogenase/oxidase C-terminal" evidence="7">
    <location>
        <begin position="232"/>
        <end position="392"/>
    </location>
</feature>
<keyword evidence="5 6" id="KW-0560">Oxidoreductase</keyword>
<dbReference type="InterPro" id="IPR013786">
    <property type="entry name" value="AcylCoA_DH/ox_N"/>
</dbReference>
<dbReference type="InterPro" id="IPR052161">
    <property type="entry name" value="Mycobact_Acyl-CoA_DH"/>
</dbReference>
<dbReference type="SUPFAM" id="SSF56645">
    <property type="entry name" value="Acyl-CoA dehydrogenase NM domain-like"/>
    <property type="match status" value="1"/>
</dbReference>
<evidence type="ECO:0000259" key="8">
    <source>
        <dbReference type="Pfam" id="PF02770"/>
    </source>
</evidence>
<dbReference type="Pfam" id="PF02771">
    <property type="entry name" value="Acyl-CoA_dh_N"/>
    <property type="match status" value="1"/>
</dbReference>
<dbReference type="InterPro" id="IPR037069">
    <property type="entry name" value="AcylCoA_DH/ox_N_sf"/>
</dbReference>
<dbReference type="PANTHER" id="PTHR43292">
    <property type="entry name" value="ACYL-COA DEHYDROGENASE"/>
    <property type="match status" value="1"/>
</dbReference>
<evidence type="ECO:0000259" key="9">
    <source>
        <dbReference type="Pfam" id="PF02771"/>
    </source>
</evidence>
<feature type="domain" description="Acyl-CoA dehydrogenase/oxidase N-terminal" evidence="9">
    <location>
        <begin position="6"/>
        <end position="122"/>
    </location>
</feature>
<gene>
    <name evidence="10" type="ORF">K5L39_13890</name>
</gene>
<protein>
    <submittedName>
        <fullName evidence="10">Acyl-CoA dehydrogenase family protein</fullName>
    </submittedName>
</protein>
<dbReference type="InterPro" id="IPR009100">
    <property type="entry name" value="AcylCoA_DH/oxidase_NM_dom_sf"/>
</dbReference>
<accession>A0ABU5YYR4</accession>
<evidence type="ECO:0000256" key="3">
    <source>
        <dbReference type="ARBA" id="ARBA00022630"/>
    </source>
</evidence>
<dbReference type="InterPro" id="IPR006091">
    <property type="entry name" value="Acyl-CoA_Oxase/DH_mid-dom"/>
</dbReference>
<reference evidence="10 11" key="1">
    <citation type="submission" date="2023-12" db="EMBL/GenBank/DDBJ databases">
        <title>Description of new species of Mycobacterium terrae complex isolated from sewage at the Sao Paulo Zoological Park Foundation in Brazil.</title>
        <authorList>
            <person name="Romagnoli C.L."/>
            <person name="Conceicao E.C."/>
            <person name="Machado E."/>
            <person name="Barreto L.B.P.F."/>
            <person name="Sharma A."/>
            <person name="Silva N.M."/>
            <person name="Marques L.E."/>
            <person name="Juliana M.A."/>
            <person name="Lourenco M.C.S."/>
            <person name="Digiampietri L.A."/>
            <person name="Suffys P.N."/>
            <person name="Viana-Niero C."/>
        </authorList>
    </citation>
    <scope>NUCLEOTIDE SEQUENCE [LARGE SCALE GENOMIC DNA]</scope>
    <source>
        <strain evidence="10 11">MYC017</strain>
    </source>
</reference>
<comment type="caution">
    <text evidence="10">The sequence shown here is derived from an EMBL/GenBank/DDBJ whole genome shotgun (WGS) entry which is preliminary data.</text>
</comment>
<dbReference type="Pfam" id="PF02770">
    <property type="entry name" value="Acyl-CoA_dh_M"/>
    <property type="match status" value="1"/>
</dbReference>
<evidence type="ECO:0000313" key="10">
    <source>
        <dbReference type="EMBL" id="MEB3070277.1"/>
    </source>
</evidence>
<dbReference type="Gene3D" id="1.20.140.10">
    <property type="entry name" value="Butyryl-CoA Dehydrogenase, subunit A, domain 3"/>
    <property type="match status" value="1"/>
</dbReference>
<dbReference type="SUPFAM" id="SSF47203">
    <property type="entry name" value="Acyl-CoA dehydrogenase C-terminal domain-like"/>
    <property type="match status" value="1"/>
</dbReference>
<dbReference type="EMBL" id="JAYJJQ010000012">
    <property type="protein sequence ID" value="MEB3070277.1"/>
    <property type="molecule type" value="Genomic_DNA"/>
</dbReference>
<dbReference type="Pfam" id="PF00441">
    <property type="entry name" value="Acyl-CoA_dh_1"/>
    <property type="match status" value="1"/>
</dbReference>
<evidence type="ECO:0000256" key="6">
    <source>
        <dbReference type="RuleBase" id="RU362125"/>
    </source>
</evidence>
<dbReference type="InterPro" id="IPR036250">
    <property type="entry name" value="AcylCo_DH-like_C"/>
</dbReference>
<keyword evidence="4 6" id="KW-0274">FAD</keyword>
<comment type="cofactor">
    <cofactor evidence="1 6">
        <name>FAD</name>
        <dbReference type="ChEBI" id="CHEBI:57692"/>
    </cofactor>
</comment>
<feature type="domain" description="Acyl-CoA oxidase/dehydrogenase middle" evidence="8">
    <location>
        <begin position="126"/>
        <end position="220"/>
    </location>
</feature>
<dbReference type="Gene3D" id="2.40.110.10">
    <property type="entry name" value="Butyryl-CoA Dehydrogenase, subunit A, domain 2"/>
    <property type="match status" value="1"/>
</dbReference>